<dbReference type="InterPro" id="IPR011993">
    <property type="entry name" value="PH-like_dom_sf"/>
</dbReference>
<evidence type="ECO:0000256" key="2">
    <source>
        <dbReference type="ARBA" id="ARBA00004496"/>
    </source>
</evidence>
<keyword evidence="6" id="KW-0539">Nucleus</keyword>
<organism evidence="9 10">
    <name type="scientific">Apolygus lucorum</name>
    <name type="common">Small green plant bug</name>
    <name type="synonym">Lygocoris lucorum</name>
    <dbReference type="NCBI Taxonomy" id="248454"/>
    <lineage>
        <taxon>Eukaryota</taxon>
        <taxon>Metazoa</taxon>
        <taxon>Ecdysozoa</taxon>
        <taxon>Arthropoda</taxon>
        <taxon>Hexapoda</taxon>
        <taxon>Insecta</taxon>
        <taxon>Pterygota</taxon>
        <taxon>Neoptera</taxon>
        <taxon>Paraneoptera</taxon>
        <taxon>Hemiptera</taxon>
        <taxon>Heteroptera</taxon>
        <taxon>Panheteroptera</taxon>
        <taxon>Cimicomorpha</taxon>
        <taxon>Miridae</taxon>
        <taxon>Mirini</taxon>
        <taxon>Apolygus</taxon>
    </lineage>
</organism>
<dbReference type="GO" id="GO:0005681">
    <property type="term" value="C:spliceosomal complex"/>
    <property type="evidence" value="ECO:0007669"/>
    <property type="project" value="TreeGrafter"/>
</dbReference>
<evidence type="ECO:0000256" key="8">
    <source>
        <dbReference type="SAM" id="MobiDB-lite"/>
    </source>
</evidence>
<feature type="compositionally biased region" description="Acidic residues" evidence="8">
    <location>
        <begin position="138"/>
        <end position="158"/>
    </location>
</feature>
<gene>
    <name evidence="9" type="ORF">GE061_009356</name>
</gene>
<dbReference type="GO" id="GO:0006821">
    <property type="term" value="P:chloride transport"/>
    <property type="evidence" value="ECO:0007669"/>
    <property type="project" value="InterPro"/>
</dbReference>
<evidence type="ECO:0000256" key="6">
    <source>
        <dbReference type="ARBA" id="ARBA00023242"/>
    </source>
</evidence>
<dbReference type="Gene3D" id="2.30.29.30">
    <property type="entry name" value="Pleckstrin-homology domain (PH domain)/Phosphotyrosine-binding domain (PTB)"/>
    <property type="match status" value="1"/>
</dbReference>
<feature type="region of interest" description="Disordered" evidence="8">
    <location>
        <begin position="128"/>
        <end position="192"/>
    </location>
</feature>
<dbReference type="GO" id="GO:0005829">
    <property type="term" value="C:cytosol"/>
    <property type="evidence" value="ECO:0007669"/>
    <property type="project" value="InterPro"/>
</dbReference>
<evidence type="ECO:0000256" key="4">
    <source>
        <dbReference type="ARBA" id="ARBA00015653"/>
    </source>
</evidence>
<keyword evidence="5" id="KW-0963">Cytoplasm</keyword>
<comment type="function">
    <text evidence="7">Involved in both the assembly of spliceosomal snRNPs and the methylation of Sm proteins. Chaperone that regulates the assembly of spliceosomal U1, U2, U4 and U5 small nuclear ribonucleoproteins (snRNPs), the building blocks of the spliceosome, and thereby plays an important role in the splicing of cellular pre-mRNAs. Most spliceosomal snRNPs contain a common set of Sm proteins SNRPB, SNRPD1, SNRPD2, SNRPD3, SNRPE, SNRPF and SNRPG that assemble in a heptameric protein ring on the Sm site of the small nuclear RNA to form the core snRNP (Sm core). In the cytosol, the Sm proteins SNRPD1, SNRPD2, SNRPE, SNRPF and SNRPG are trapped in an inactive 6S pICln-Sm complex by the chaperone CLNS1A that controls the assembly of the core snRNP. Dissociation by the SMN complex of CLNS1A from the trapped Sm proteins and their transfer to an SMN-Sm complex triggers the assembly of core snRNPs and their transport to the nucleus.</text>
</comment>
<dbReference type="GO" id="GO:0045292">
    <property type="term" value="P:mRNA cis splicing, via spliceosome"/>
    <property type="evidence" value="ECO:0007669"/>
    <property type="project" value="TreeGrafter"/>
</dbReference>
<dbReference type="EMBL" id="WIXP02000002">
    <property type="protein sequence ID" value="KAF6214613.1"/>
    <property type="molecule type" value="Genomic_DNA"/>
</dbReference>
<accession>A0A6A4K397</accession>
<dbReference type="PANTHER" id="PTHR21399">
    <property type="entry name" value="CHLORIDE CONDUCTANCE REGULATORY PROTEIN ICLN"/>
    <property type="match status" value="1"/>
</dbReference>
<name>A0A6A4K397_APOLU</name>
<dbReference type="GO" id="GO:0006884">
    <property type="term" value="P:cell volume homeostasis"/>
    <property type="evidence" value="ECO:0007669"/>
    <property type="project" value="InterPro"/>
</dbReference>
<protein>
    <recommendedName>
        <fullName evidence="4">Methylosome subunit pICln</fullName>
    </recommendedName>
</protein>
<reference evidence="9" key="1">
    <citation type="journal article" date="2021" name="Mol. Ecol. Resour.">
        <title>Apolygus lucorum genome provides insights into omnivorousness and mesophyll feeding.</title>
        <authorList>
            <person name="Liu Y."/>
            <person name="Liu H."/>
            <person name="Wang H."/>
            <person name="Huang T."/>
            <person name="Liu B."/>
            <person name="Yang B."/>
            <person name="Yin L."/>
            <person name="Li B."/>
            <person name="Zhang Y."/>
            <person name="Zhang S."/>
            <person name="Jiang F."/>
            <person name="Zhang X."/>
            <person name="Ren Y."/>
            <person name="Wang B."/>
            <person name="Wang S."/>
            <person name="Lu Y."/>
            <person name="Wu K."/>
            <person name="Fan W."/>
            <person name="Wang G."/>
        </authorList>
    </citation>
    <scope>NUCLEOTIDE SEQUENCE</scope>
    <source>
        <strain evidence="9">12Hb</strain>
    </source>
</reference>
<evidence type="ECO:0000313" key="9">
    <source>
        <dbReference type="EMBL" id="KAF6214613.1"/>
    </source>
</evidence>
<proteinExistence type="inferred from homology"/>
<evidence type="ECO:0000313" key="10">
    <source>
        <dbReference type="Proteomes" id="UP000466442"/>
    </source>
</evidence>
<dbReference type="Pfam" id="PF03517">
    <property type="entry name" value="Voldacs"/>
    <property type="match status" value="1"/>
</dbReference>
<dbReference type="GO" id="GO:0034709">
    <property type="term" value="C:methylosome"/>
    <property type="evidence" value="ECO:0007669"/>
    <property type="project" value="InterPro"/>
</dbReference>
<evidence type="ECO:0000256" key="5">
    <source>
        <dbReference type="ARBA" id="ARBA00022490"/>
    </source>
</evidence>
<dbReference type="GO" id="GO:0005886">
    <property type="term" value="C:plasma membrane"/>
    <property type="evidence" value="ECO:0007669"/>
    <property type="project" value="InterPro"/>
</dbReference>
<dbReference type="Proteomes" id="UP000466442">
    <property type="component" value="Unassembled WGS sequence"/>
</dbReference>
<dbReference type="AlphaFoldDB" id="A0A6A4K397"/>
<evidence type="ECO:0000256" key="1">
    <source>
        <dbReference type="ARBA" id="ARBA00004123"/>
    </source>
</evidence>
<dbReference type="InterPro" id="IPR003521">
    <property type="entry name" value="ICln"/>
</dbReference>
<comment type="subcellular location">
    <subcellularLocation>
        <location evidence="2">Cytoplasm</location>
    </subcellularLocation>
    <subcellularLocation>
        <location evidence="1">Nucleus</location>
    </subcellularLocation>
</comment>
<dbReference type="GO" id="GO:0000387">
    <property type="term" value="P:spliceosomal snRNP assembly"/>
    <property type="evidence" value="ECO:0007669"/>
    <property type="project" value="InterPro"/>
</dbReference>
<feature type="compositionally biased region" description="Acidic residues" evidence="8">
    <location>
        <begin position="173"/>
        <end position="192"/>
    </location>
</feature>
<dbReference type="InterPro" id="IPR039924">
    <property type="entry name" value="ICln/Lot5/Saf5"/>
</dbReference>
<keyword evidence="10" id="KW-1185">Reference proteome</keyword>
<sequence>MVVISSFSPPTEGIKHEQPATIAVMNDKELGKGTMYISESQLSWVDHGSGNGFALEYPHISIHAVSRDLGSYPRECLFVMLDTNIDFSDARPNDDSEDEGEDEITELRFIPDDSAALDRMFQAMNECQLLHPDPNDSISEEGDDGEEGEEDDDEEYHDVDEGFLSRSNGVNSDDMEVEGQFDDAEDAGFQEN</sequence>
<dbReference type="PANTHER" id="PTHR21399:SF0">
    <property type="entry name" value="METHYLOSOME SUBUNIT PICLN"/>
    <property type="match status" value="1"/>
</dbReference>
<comment type="caution">
    <text evidence="9">The sequence shown here is derived from an EMBL/GenBank/DDBJ whole genome shotgun (WGS) entry which is preliminary data.</text>
</comment>
<dbReference type="GO" id="GO:0034715">
    <property type="term" value="C:pICln-Sm protein complex"/>
    <property type="evidence" value="ECO:0007669"/>
    <property type="project" value="InterPro"/>
</dbReference>
<evidence type="ECO:0000256" key="3">
    <source>
        <dbReference type="ARBA" id="ARBA00007054"/>
    </source>
</evidence>
<comment type="similarity">
    <text evidence="3">Belongs to the pICln (TC 1.A.47) family.</text>
</comment>
<dbReference type="PRINTS" id="PR01348">
    <property type="entry name" value="ICLNCHANNEL"/>
</dbReference>
<dbReference type="OrthoDB" id="19714at2759"/>
<evidence type="ECO:0000256" key="7">
    <source>
        <dbReference type="ARBA" id="ARBA00045890"/>
    </source>
</evidence>